<comment type="caution">
    <text evidence="1">The sequence shown here is derived from an EMBL/GenBank/DDBJ whole genome shotgun (WGS) entry which is preliminary data.</text>
</comment>
<gene>
    <name evidence="1" type="ORF">PsorP6_001681</name>
</gene>
<reference evidence="1 2" key="1">
    <citation type="journal article" date="2022" name="bioRxiv">
        <title>The genome of the oomycete Peronosclerospora sorghi, a cosmopolitan pathogen of maize and sorghum, is inflated with dispersed pseudogenes.</title>
        <authorList>
            <person name="Fletcher K."/>
            <person name="Martin F."/>
            <person name="Isakeit T."/>
            <person name="Cavanaugh K."/>
            <person name="Magill C."/>
            <person name="Michelmore R."/>
        </authorList>
    </citation>
    <scope>NUCLEOTIDE SEQUENCE [LARGE SCALE GENOMIC DNA]</scope>
    <source>
        <strain evidence="1">P6</strain>
    </source>
</reference>
<keyword evidence="2" id="KW-1185">Reference proteome</keyword>
<dbReference type="EMBL" id="CM047580">
    <property type="protein sequence ID" value="KAI9922246.1"/>
    <property type="molecule type" value="Genomic_DNA"/>
</dbReference>
<evidence type="ECO:0000313" key="1">
    <source>
        <dbReference type="EMBL" id="KAI9922246.1"/>
    </source>
</evidence>
<name>A0ACC0WWA6_9STRA</name>
<dbReference type="Proteomes" id="UP001163321">
    <property type="component" value="Chromosome 1"/>
</dbReference>
<protein>
    <submittedName>
        <fullName evidence="1">Uncharacterized protein</fullName>
    </submittedName>
</protein>
<evidence type="ECO:0000313" key="2">
    <source>
        <dbReference type="Proteomes" id="UP001163321"/>
    </source>
</evidence>
<sequence>MSYMLYKNVTYVLITFWFGCFCGFSGQTLILDVACQSFYVLYTNVSSFSASKFPYLYGLGQKNMLLARRVFWPWILNGVWHSIVIFFVASWAFEVFGLTCDCYELGKKWRTYHLRLRGIYEPCGGCELKVIPGDVHVDMALSSRDCGVYTFVVCCWISISQPNVGFSQDIGEMEYLIELPTLWLVCLCAVFKSHT</sequence>
<organism evidence="1 2">
    <name type="scientific">Peronosclerospora sorghi</name>
    <dbReference type="NCBI Taxonomy" id="230839"/>
    <lineage>
        <taxon>Eukaryota</taxon>
        <taxon>Sar</taxon>
        <taxon>Stramenopiles</taxon>
        <taxon>Oomycota</taxon>
        <taxon>Peronosporomycetes</taxon>
        <taxon>Peronosporales</taxon>
        <taxon>Peronosporaceae</taxon>
        <taxon>Peronosclerospora</taxon>
    </lineage>
</organism>
<proteinExistence type="predicted"/>
<accession>A0ACC0WWA6</accession>